<accession>A0A162MPQ5</accession>
<dbReference type="AlphaFoldDB" id="A0A162MPQ5"/>
<dbReference type="Proteomes" id="UP000075737">
    <property type="component" value="Unassembled WGS sequence"/>
</dbReference>
<reference evidence="1 2" key="1">
    <citation type="submission" date="2015-12" db="EMBL/GenBank/DDBJ databases">
        <title>Draft genome of Thermovenabulum gondwanense isolated from a red thermophilic microbial mat colonisisng an outflow channel of a bore well.</title>
        <authorList>
            <person name="Patel B.K."/>
        </authorList>
    </citation>
    <scope>NUCLEOTIDE SEQUENCE [LARGE SCALE GENOMIC DNA]</scope>
    <source>
        <strain evidence="1 2">R270</strain>
    </source>
</reference>
<keyword evidence="2" id="KW-1185">Reference proteome</keyword>
<gene>
    <name evidence="1" type="ORF">ATZ99_07160</name>
</gene>
<evidence type="ECO:0000313" key="2">
    <source>
        <dbReference type="Proteomes" id="UP000075737"/>
    </source>
</evidence>
<dbReference type="OrthoDB" id="9765625at2"/>
<evidence type="ECO:0008006" key="3">
    <source>
        <dbReference type="Google" id="ProtNLM"/>
    </source>
</evidence>
<dbReference type="STRING" id="520767.ATZ99_07160"/>
<dbReference type="PATRIC" id="fig|520767.4.peg.800"/>
<proteinExistence type="predicted"/>
<dbReference type="EMBL" id="LOHZ01000023">
    <property type="protein sequence ID" value="KYO66899.1"/>
    <property type="molecule type" value="Genomic_DNA"/>
</dbReference>
<comment type="caution">
    <text evidence="1">The sequence shown here is derived from an EMBL/GenBank/DDBJ whole genome shotgun (WGS) entry which is preliminary data.</text>
</comment>
<dbReference type="Pfam" id="PF01969">
    <property type="entry name" value="Ni_insertion"/>
    <property type="match status" value="1"/>
</dbReference>
<dbReference type="InterPro" id="IPR002822">
    <property type="entry name" value="Ni_insertion"/>
</dbReference>
<sequence length="33" mass="3739">MILYLDCFSGISGDMFLGALLDLVIDEEEFIKQ</sequence>
<protein>
    <recommendedName>
        <fullName evidence="3">DUF111 family protein</fullName>
    </recommendedName>
</protein>
<evidence type="ECO:0000313" key="1">
    <source>
        <dbReference type="EMBL" id="KYO66899.1"/>
    </source>
</evidence>
<name>A0A162MPQ5_9FIRM</name>
<organism evidence="1 2">
    <name type="scientific">Thermovenabulum gondwanense</name>
    <dbReference type="NCBI Taxonomy" id="520767"/>
    <lineage>
        <taxon>Bacteria</taxon>
        <taxon>Bacillati</taxon>
        <taxon>Bacillota</taxon>
        <taxon>Clostridia</taxon>
        <taxon>Thermosediminibacterales</taxon>
        <taxon>Thermosediminibacteraceae</taxon>
        <taxon>Thermovenabulum</taxon>
    </lineage>
</organism>